<dbReference type="RefSeq" id="WP_188376994.1">
    <property type="nucleotide sequence ID" value="NZ_BMEL01000002.1"/>
</dbReference>
<dbReference type="InterPro" id="IPR048667">
    <property type="entry name" value="Imm5-like"/>
</dbReference>
<dbReference type="AlphaFoldDB" id="A0A917B4I4"/>
<reference evidence="2" key="2">
    <citation type="submission" date="2020-09" db="EMBL/GenBank/DDBJ databases">
        <authorList>
            <person name="Sun Q."/>
            <person name="Zhou Y."/>
        </authorList>
    </citation>
    <scope>NUCLEOTIDE SEQUENCE</scope>
    <source>
        <strain evidence="2">CGMCC 1.12153</strain>
    </source>
</reference>
<evidence type="ECO:0000313" key="2">
    <source>
        <dbReference type="EMBL" id="GGF18182.1"/>
    </source>
</evidence>
<feature type="domain" description="Imm-5-like" evidence="1">
    <location>
        <begin position="30"/>
        <end position="156"/>
    </location>
</feature>
<sequence>MFTDVEIKWKKKNKLLFSRNSLCLQDLKKQIQRQNHRTLVLWALDCASSTLTQFETKYPAEQRPRNCLKLCEDWSKGKIKMPQAKRAILDAHAVAKELDDREYGVLAQAIGHAGATVHVETHAFGLPIYELTGIVRKHGIHDFQDPVTEKISDYQNRLLYWQEHTNQLERDWAGFLLKENKPNKEKLLSEKRQ</sequence>
<evidence type="ECO:0000259" key="1">
    <source>
        <dbReference type="Pfam" id="PF21805"/>
    </source>
</evidence>
<accession>A0A917B4I4</accession>
<reference evidence="2" key="1">
    <citation type="journal article" date="2014" name="Int. J. Syst. Evol. Microbiol.">
        <title>Complete genome sequence of Corynebacterium casei LMG S-19264T (=DSM 44701T), isolated from a smear-ripened cheese.</title>
        <authorList>
            <consortium name="US DOE Joint Genome Institute (JGI-PGF)"/>
            <person name="Walter F."/>
            <person name="Albersmeier A."/>
            <person name="Kalinowski J."/>
            <person name="Ruckert C."/>
        </authorList>
    </citation>
    <scope>NUCLEOTIDE SEQUENCE</scope>
    <source>
        <strain evidence="2">CGMCC 1.12153</strain>
    </source>
</reference>
<gene>
    <name evidence="2" type="ORF">GCM10010954_16170</name>
</gene>
<organism evidence="2 3">
    <name type="scientific">Halobacillus andaensis</name>
    <dbReference type="NCBI Taxonomy" id="1176239"/>
    <lineage>
        <taxon>Bacteria</taxon>
        <taxon>Bacillati</taxon>
        <taxon>Bacillota</taxon>
        <taxon>Bacilli</taxon>
        <taxon>Bacillales</taxon>
        <taxon>Bacillaceae</taxon>
        <taxon>Halobacillus</taxon>
    </lineage>
</organism>
<name>A0A917B4I4_HALAA</name>
<evidence type="ECO:0000313" key="3">
    <source>
        <dbReference type="Proteomes" id="UP000660110"/>
    </source>
</evidence>
<dbReference type="Pfam" id="PF21805">
    <property type="entry name" value="Imm5_like"/>
    <property type="match status" value="1"/>
</dbReference>
<comment type="caution">
    <text evidence="2">The sequence shown here is derived from an EMBL/GenBank/DDBJ whole genome shotgun (WGS) entry which is preliminary data.</text>
</comment>
<dbReference type="Proteomes" id="UP000660110">
    <property type="component" value="Unassembled WGS sequence"/>
</dbReference>
<protein>
    <recommendedName>
        <fullName evidence="1">Imm-5-like domain-containing protein</fullName>
    </recommendedName>
</protein>
<keyword evidence="3" id="KW-1185">Reference proteome</keyword>
<dbReference type="EMBL" id="BMEL01000002">
    <property type="protein sequence ID" value="GGF18182.1"/>
    <property type="molecule type" value="Genomic_DNA"/>
</dbReference>
<proteinExistence type="predicted"/>